<proteinExistence type="predicted"/>
<dbReference type="PANTHER" id="PTHR43283">
    <property type="entry name" value="BETA-LACTAMASE-RELATED"/>
    <property type="match status" value="1"/>
</dbReference>
<dbReference type="SUPFAM" id="SSF56601">
    <property type="entry name" value="beta-lactamase/transpeptidase-like"/>
    <property type="match status" value="1"/>
</dbReference>
<keyword evidence="4" id="KW-1185">Reference proteome</keyword>
<accession>A0ABT2Z413</accession>
<name>A0ABT2Z413_9RHOB</name>
<dbReference type="Pfam" id="PF00144">
    <property type="entry name" value="Beta-lactamase"/>
    <property type="match status" value="1"/>
</dbReference>
<dbReference type="EMBL" id="JAOWLA010000013">
    <property type="protein sequence ID" value="MCV2865851.1"/>
    <property type="molecule type" value="Genomic_DNA"/>
</dbReference>
<dbReference type="Proteomes" id="UP001652503">
    <property type="component" value="Unassembled WGS sequence"/>
</dbReference>
<feature type="region of interest" description="Disordered" evidence="1">
    <location>
        <begin position="1"/>
        <end position="27"/>
    </location>
</feature>
<dbReference type="PANTHER" id="PTHR43283:SF7">
    <property type="entry name" value="BETA-LACTAMASE-RELATED DOMAIN-CONTAINING PROTEIN"/>
    <property type="match status" value="1"/>
</dbReference>
<protein>
    <submittedName>
        <fullName evidence="3">Beta-lactamase family protein</fullName>
    </submittedName>
</protein>
<feature type="domain" description="Beta-lactamase-related" evidence="2">
    <location>
        <begin position="101"/>
        <end position="384"/>
    </location>
</feature>
<dbReference type="RefSeq" id="WP_263722382.1">
    <property type="nucleotide sequence ID" value="NZ_JAOWLA010000013.1"/>
</dbReference>
<gene>
    <name evidence="3" type="ORF">OE647_14060</name>
</gene>
<evidence type="ECO:0000313" key="4">
    <source>
        <dbReference type="Proteomes" id="UP001652503"/>
    </source>
</evidence>
<evidence type="ECO:0000259" key="2">
    <source>
        <dbReference type="Pfam" id="PF00144"/>
    </source>
</evidence>
<dbReference type="InterPro" id="IPR001466">
    <property type="entry name" value="Beta-lactam-related"/>
</dbReference>
<dbReference type="InterPro" id="IPR012338">
    <property type="entry name" value="Beta-lactam/transpept-like"/>
</dbReference>
<comment type="caution">
    <text evidence="3">The sequence shown here is derived from an EMBL/GenBank/DDBJ whole genome shotgun (WGS) entry which is preliminary data.</text>
</comment>
<evidence type="ECO:0000313" key="3">
    <source>
        <dbReference type="EMBL" id="MCV2865851.1"/>
    </source>
</evidence>
<reference evidence="3 4" key="1">
    <citation type="submission" date="2022-10" db="EMBL/GenBank/DDBJ databases">
        <title>Defluviimonas sp. nov., isolated from ocean surface water.</title>
        <authorList>
            <person name="He W."/>
            <person name="Wang L."/>
            <person name="Zhang D.-F."/>
        </authorList>
    </citation>
    <scope>NUCLEOTIDE SEQUENCE [LARGE SCALE GENOMIC DNA]</scope>
    <source>
        <strain evidence="3 4">WL0075</strain>
    </source>
</reference>
<dbReference type="Gene3D" id="3.40.710.10">
    <property type="entry name" value="DD-peptidase/beta-lactamase superfamily"/>
    <property type="match status" value="1"/>
</dbReference>
<dbReference type="InterPro" id="IPR050789">
    <property type="entry name" value="Diverse_Enzym_Activities"/>
</dbReference>
<sequence length="407" mass="44747">MRDQAHSPIPRTARELGIMQGHPPRPEKCPTPWNWDLAPFNRYTFLNVRSFVPTVEVRAEPGASHPLPRAERDVAGLTFKAADGTLKTVERMLWETYTDGFIAIAGGKVVTEQYFNDMTGATLHLSQSVSKSITGILAGVLWGEGLIDPAAPVSDYVPELASCGYAGATLGQVLDMQSGVRFTEDYADPASDMGHLDVAAGWKPAPPHYSGPSTLRDQILGLRQERPHGEVFGYRSIETDVLAWVLERASGQRLADLLSDRIWTRIGAERDAAFTVDGAGTALADGGFNATLRDYARFGLMVAAGGRWEGRQIVPEAWIDDITRTEPHKFTGVYRALAPNGAYRRKWWVMDVDHGDFCARGIFGQMIYIDRKADFVAVKLSTWPDYLIPAYTADALAGMRAIRDACA</sequence>
<evidence type="ECO:0000256" key="1">
    <source>
        <dbReference type="SAM" id="MobiDB-lite"/>
    </source>
</evidence>
<organism evidence="3 4">
    <name type="scientific">Albidovulum sediminicola</name>
    <dbReference type="NCBI Taxonomy" id="2984331"/>
    <lineage>
        <taxon>Bacteria</taxon>
        <taxon>Pseudomonadati</taxon>
        <taxon>Pseudomonadota</taxon>
        <taxon>Alphaproteobacteria</taxon>
        <taxon>Rhodobacterales</taxon>
        <taxon>Paracoccaceae</taxon>
        <taxon>Albidovulum</taxon>
    </lineage>
</organism>